<dbReference type="SUPFAM" id="SSF63380">
    <property type="entry name" value="Riboflavin synthase domain-like"/>
    <property type="match status" value="2"/>
</dbReference>
<dbReference type="FunFam" id="2.40.30.20:FF:000004">
    <property type="entry name" value="Riboflavin synthase, alpha subunit"/>
    <property type="match status" value="1"/>
</dbReference>
<dbReference type="FunFam" id="2.40.30.20:FF:000003">
    <property type="entry name" value="Riboflavin synthase, alpha subunit"/>
    <property type="match status" value="1"/>
</dbReference>
<name>A0A512D5S7_9MICO</name>
<keyword evidence="7" id="KW-0686">Riboflavin biosynthesis</keyword>
<dbReference type="InterPro" id="IPR017938">
    <property type="entry name" value="Riboflavin_synthase-like_b-brl"/>
</dbReference>
<dbReference type="EMBL" id="BJYX01000028">
    <property type="protein sequence ID" value="GEO31818.1"/>
    <property type="molecule type" value="Genomic_DNA"/>
</dbReference>
<dbReference type="PROSITE" id="PS51177">
    <property type="entry name" value="LUMAZINE_BIND"/>
    <property type="match status" value="2"/>
</dbReference>
<evidence type="ECO:0000256" key="10">
    <source>
        <dbReference type="NCBIfam" id="TIGR00187"/>
    </source>
</evidence>
<feature type="repeat" description="Lumazine-binding" evidence="11">
    <location>
        <begin position="97"/>
        <end position="193"/>
    </location>
</feature>
<dbReference type="AlphaFoldDB" id="A0A512D5S7"/>
<dbReference type="Proteomes" id="UP000321534">
    <property type="component" value="Unassembled WGS sequence"/>
</dbReference>
<sequence length="201" mass="20852">MFTGIVEELGTVARVELGAESAVLRIEGPLVVSDATHGASISVNGVCLTVTEHDASGFTVDVMAETLARSSLGALAPGDRVNLERAMPADGRFGGHVVQGHVDGTATITARTPGDHWETVDFTLPAGLAAYVVEKGSITVDGVSLTVAHVGDDAFGVSLIPTTLDLTTLGHKGVGDVVNLEVDVIAKYVERLLTHRQEVTS</sequence>
<evidence type="ECO:0000256" key="11">
    <source>
        <dbReference type="PROSITE-ProRule" id="PRU00524"/>
    </source>
</evidence>
<dbReference type="OrthoDB" id="9788537at2"/>
<proteinExistence type="predicted"/>
<dbReference type="InterPro" id="IPR026017">
    <property type="entry name" value="Lumazine-bd_dom"/>
</dbReference>
<evidence type="ECO:0000256" key="5">
    <source>
        <dbReference type="ARBA" id="ARBA00012827"/>
    </source>
</evidence>
<dbReference type="GO" id="GO:0009231">
    <property type="term" value="P:riboflavin biosynthetic process"/>
    <property type="evidence" value="ECO:0007669"/>
    <property type="project" value="UniProtKB-KW"/>
</dbReference>
<dbReference type="InterPro" id="IPR023366">
    <property type="entry name" value="ATP_synth_asu-like_sf"/>
</dbReference>
<dbReference type="PIRSF" id="PIRSF000498">
    <property type="entry name" value="Riboflavin_syn_A"/>
    <property type="match status" value="1"/>
</dbReference>
<reference evidence="13 14" key="1">
    <citation type="submission" date="2019-07" db="EMBL/GenBank/DDBJ databases">
        <title>Whole genome shotgun sequence of Terrabacter aerolatus NBRC 106305.</title>
        <authorList>
            <person name="Hosoyama A."/>
            <person name="Uohara A."/>
            <person name="Ohji S."/>
            <person name="Ichikawa N."/>
        </authorList>
    </citation>
    <scope>NUCLEOTIDE SEQUENCE [LARGE SCALE GENOMIC DNA]</scope>
    <source>
        <strain evidence="13 14">NBRC 106305</strain>
    </source>
</reference>
<evidence type="ECO:0000256" key="7">
    <source>
        <dbReference type="ARBA" id="ARBA00022619"/>
    </source>
</evidence>
<comment type="catalytic activity">
    <reaction evidence="1">
        <text>2 6,7-dimethyl-8-(1-D-ribityl)lumazine + H(+) = 5-amino-6-(D-ribitylamino)uracil + riboflavin</text>
        <dbReference type="Rhea" id="RHEA:20772"/>
        <dbReference type="ChEBI" id="CHEBI:15378"/>
        <dbReference type="ChEBI" id="CHEBI:15934"/>
        <dbReference type="ChEBI" id="CHEBI:57986"/>
        <dbReference type="ChEBI" id="CHEBI:58201"/>
        <dbReference type="EC" id="2.5.1.9"/>
    </reaction>
</comment>
<accession>A0A512D5S7</accession>
<evidence type="ECO:0000256" key="8">
    <source>
        <dbReference type="ARBA" id="ARBA00022679"/>
    </source>
</evidence>
<evidence type="ECO:0000256" key="4">
    <source>
        <dbReference type="ARBA" id="ARBA00011233"/>
    </source>
</evidence>
<protein>
    <recommendedName>
        <fullName evidence="6 10">Riboflavin synthase</fullName>
        <ecNumber evidence="5 10">2.5.1.9</ecNumber>
    </recommendedName>
</protein>
<comment type="caution">
    <text evidence="13">The sequence shown here is derived from an EMBL/GenBank/DDBJ whole genome shotgun (WGS) entry which is preliminary data.</text>
</comment>
<evidence type="ECO:0000256" key="1">
    <source>
        <dbReference type="ARBA" id="ARBA00000968"/>
    </source>
</evidence>
<dbReference type="NCBIfam" id="TIGR00187">
    <property type="entry name" value="ribE"/>
    <property type="match status" value="1"/>
</dbReference>
<keyword evidence="8" id="KW-0808">Transferase</keyword>
<comment type="subunit">
    <text evidence="4">Homotrimer.</text>
</comment>
<evidence type="ECO:0000256" key="9">
    <source>
        <dbReference type="ARBA" id="ARBA00022737"/>
    </source>
</evidence>
<dbReference type="EC" id="2.5.1.9" evidence="5 10"/>
<feature type="repeat" description="Lumazine-binding" evidence="11">
    <location>
        <begin position="1"/>
        <end position="96"/>
    </location>
</feature>
<organism evidence="13 14">
    <name type="scientific">Terrabacter aerolatus</name>
    <dbReference type="NCBI Taxonomy" id="422442"/>
    <lineage>
        <taxon>Bacteria</taxon>
        <taxon>Bacillati</taxon>
        <taxon>Actinomycetota</taxon>
        <taxon>Actinomycetes</taxon>
        <taxon>Micrococcales</taxon>
        <taxon>Intrasporangiaceae</taxon>
        <taxon>Terrabacter</taxon>
    </lineage>
</organism>
<dbReference type="GO" id="GO:0004746">
    <property type="term" value="F:riboflavin synthase activity"/>
    <property type="evidence" value="ECO:0007669"/>
    <property type="project" value="UniProtKB-UniRule"/>
</dbReference>
<feature type="domain" description="Lumazine-binding" evidence="12">
    <location>
        <begin position="1"/>
        <end position="96"/>
    </location>
</feature>
<dbReference type="RefSeq" id="WP_147068199.1">
    <property type="nucleotide sequence ID" value="NZ_BAAARO010000015.1"/>
</dbReference>
<evidence type="ECO:0000256" key="6">
    <source>
        <dbReference type="ARBA" id="ARBA00013950"/>
    </source>
</evidence>
<keyword evidence="14" id="KW-1185">Reference proteome</keyword>
<dbReference type="Pfam" id="PF00677">
    <property type="entry name" value="Lum_binding"/>
    <property type="match status" value="2"/>
</dbReference>
<dbReference type="NCBIfam" id="NF006767">
    <property type="entry name" value="PRK09289.1"/>
    <property type="match status" value="1"/>
</dbReference>
<evidence type="ECO:0000313" key="13">
    <source>
        <dbReference type="EMBL" id="GEO31818.1"/>
    </source>
</evidence>
<evidence type="ECO:0000256" key="2">
    <source>
        <dbReference type="ARBA" id="ARBA00002803"/>
    </source>
</evidence>
<evidence type="ECO:0000313" key="14">
    <source>
        <dbReference type="Proteomes" id="UP000321534"/>
    </source>
</evidence>
<dbReference type="PANTHER" id="PTHR21098">
    <property type="entry name" value="RIBOFLAVIN SYNTHASE ALPHA CHAIN"/>
    <property type="match status" value="1"/>
</dbReference>
<gene>
    <name evidence="13" type="ORF">TAE01_36280</name>
</gene>
<dbReference type="PANTHER" id="PTHR21098:SF12">
    <property type="entry name" value="RIBOFLAVIN SYNTHASE"/>
    <property type="match status" value="1"/>
</dbReference>
<keyword evidence="9" id="KW-0677">Repeat</keyword>
<dbReference type="Gene3D" id="2.40.30.20">
    <property type="match status" value="2"/>
</dbReference>
<dbReference type="CDD" id="cd00402">
    <property type="entry name" value="Riboflavin_synthase_like"/>
    <property type="match status" value="1"/>
</dbReference>
<comment type="pathway">
    <text evidence="3">Cofactor biosynthesis; riboflavin biosynthesis; riboflavin from 2-hydroxy-3-oxobutyl phosphate and 5-amino-6-(D-ribitylamino)uracil: step 2/2.</text>
</comment>
<comment type="function">
    <text evidence="2">Catalyzes the dismutation of two molecules of 6,7-dimethyl-8-ribityllumazine, resulting in the formation of riboflavin and 5-amino-6-(D-ribitylamino)uracil.</text>
</comment>
<dbReference type="NCBIfam" id="NF009566">
    <property type="entry name" value="PRK13020.1"/>
    <property type="match status" value="1"/>
</dbReference>
<feature type="domain" description="Lumazine-binding" evidence="12">
    <location>
        <begin position="97"/>
        <end position="193"/>
    </location>
</feature>
<dbReference type="InterPro" id="IPR001783">
    <property type="entry name" value="Lumazine-bd"/>
</dbReference>
<evidence type="ECO:0000259" key="12">
    <source>
        <dbReference type="PROSITE" id="PS51177"/>
    </source>
</evidence>
<evidence type="ECO:0000256" key="3">
    <source>
        <dbReference type="ARBA" id="ARBA00004887"/>
    </source>
</evidence>